<gene>
    <name evidence="15" type="ORF">J4Q44_G00190400</name>
</gene>
<evidence type="ECO:0000256" key="10">
    <source>
        <dbReference type="ARBA" id="ARBA00037538"/>
    </source>
</evidence>
<dbReference type="GO" id="GO:0030041">
    <property type="term" value="P:actin filament polymerization"/>
    <property type="evidence" value="ECO:0007669"/>
    <property type="project" value="TreeGrafter"/>
</dbReference>
<evidence type="ECO:0000256" key="11">
    <source>
        <dbReference type="ARBA" id="ARBA00037938"/>
    </source>
</evidence>
<evidence type="ECO:0000256" key="1">
    <source>
        <dbReference type="ARBA" id="ARBA00004123"/>
    </source>
</evidence>
<evidence type="ECO:0000256" key="4">
    <source>
        <dbReference type="ARBA" id="ARBA00022475"/>
    </source>
</evidence>
<organism evidence="15 16">
    <name type="scientific">Coregonus suidteri</name>
    <dbReference type="NCBI Taxonomy" id="861788"/>
    <lineage>
        <taxon>Eukaryota</taxon>
        <taxon>Metazoa</taxon>
        <taxon>Chordata</taxon>
        <taxon>Craniata</taxon>
        <taxon>Vertebrata</taxon>
        <taxon>Euteleostomi</taxon>
        <taxon>Actinopterygii</taxon>
        <taxon>Neopterygii</taxon>
        <taxon>Teleostei</taxon>
        <taxon>Protacanthopterygii</taxon>
        <taxon>Salmoniformes</taxon>
        <taxon>Salmonidae</taxon>
        <taxon>Coregoninae</taxon>
        <taxon>Coregonus</taxon>
    </lineage>
</organism>
<sequence>MSRTKLNKSDMEETATTEEAEELKTSSEGIAFLSSIGATEMQQCVFEDSLVTVSEGGRELGEFKVTVERSSCREQPCLLLHAHSHGAIDNTPCGTAITAYLSLNLETLEQNHHEYVKLQDHRLDRKCHMVQRDGQLVVNKITTVGEEVRRQTVSYPLSSVKGLVCEGSNLLLLRVFALRKNIPENMTFLSFDQDAHISTSTYRELGCRQQTVGEEVVEVFGVERTVDSVEDIPATWHCYFLPDGHLASRVQVGSPVTMRLLLLPLQTHTEVRDVKPVFEKRPLVWEEDMQMHSMFLDRKEELKAEHASYLRQHPELRTMMADFLQFLLLRKPSDVFVFACEYFSPFASLRSPGSTFNTSSP</sequence>
<comment type="caution">
    <text evidence="15">The sequence shown here is derived from an EMBL/GenBank/DDBJ whole genome shotgun (WGS) entry which is preliminary data.</text>
</comment>
<evidence type="ECO:0000256" key="6">
    <source>
        <dbReference type="ARBA" id="ARBA00022794"/>
    </source>
</evidence>
<evidence type="ECO:0000256" key="13">
    <source>
        <dbReference type="SAM" id="MobiDB-lite"/>
    </source>
</evidence>
<evidence type="ECO:0000256" key="8">
    <source>
        <dbReference type="ARBA" id="ARBA00023212"/>
    </source>
</evidence>
<reference evidence="15 16" key="1">
    <citation type="submission" date="2021-04" db="EMBL/GenBank/DDBJ databases">
        <authorList>
            <person name="De Guttry C."/>
            <person name="Zahm M."/>
            <person name="Klopp C."/>
            <person name="Cabau C."/>
            <person name="Louis A."/>
            <person name="Berthelot C."/>
            <person name="Parey E."/>
            <person name="Roest Crollius H."/>
            <person name="Montfort J."/>
            <person name="Robinson-Rechavi M."/>
            <person name="Bucao C."/>
            <person name="Bouchez O."/>
            <person name="Gislard M."/>
            <person name="Lluch J."/>
            <person name="Milhes M."/>
            <person name="Lampietro C."/>
            <person name="Lopez Roques C."/>
            <person name="Donnadieu C."/>
            <person name="Braasch I."/>
            <person name="Desvignes T."/>
            <person name="Postlethwait J."/>
            <person name="Bobe J."/>
            <person name="Wedekind C."/>
            <person name="Guiguen Y."/>
        </authorList>
    </citation>
    <scope>NUCLEOTIDE SEQUENCE [LARGE SCALE GENOMIC DNA]</scope>
    <source>
        <strain evidence="15">Cs_M1</strain>
        <tissue evidence="15">Blood</tissue>
    </source>
</reference>
<keyword evidence="16" id="KW-1185">Reference proteome</keyword>
<keyword evidence="4" id="KW-1003">Cell membrane</keyword>
<evidence type="ECO:0000256" key="9">
    <source>
        <dbReference type="ARBA" id="ARBA00023242"/>
    </source>
</evidence>
<dbReference type="GO" id="GO:0005634">
    <property type="term" value="C:nucleus"/>
    <property type="evidence" value="ECO:0007669"/>
    <property type="project" value="UniProtKB-SubCell"/>
</dbReference>
<name>A0AAN8QPE8_9TELE</name>
<dbReference type="Proteomes" id="UP001356427">
    <property type="component" value="Unassembled WGS sequence"/>
</dbReference>
<dbReference type="EMBL" id="JAGTTL010000016">
    <property type="protein sequence ID" value="KAK6310985.1"/>
    <property type="molecule type" value="Genomic_DNA"/>
</dbReference>
<dbReference type="PANTHER" id="PTHR15505:SF3">
    <property type="entry name" value="CILIOGENESIS-ASSOCIATED TTC17-INTERACTING PROTEIN"/>
    <property type="match status" value="1"/>
</dbReference>
<dbReference type="CDD" id="cd22973">
    <property type="entry name" value="DD_CATIP"/>
    <property type="match status" value="1"/>
</dbReference>
<keyword evidence="9" id="KW-0539">Nucleus</keyword>
<dbReference type="InterPro" id="IPR047501">
    <property type="entry name" value="DD_CATIP"/>
</dbReference>
<dbReference type="SUPFAM" id="SSF47391">
    <property type="entry name" value="Dimerization-anchoring domain of cAMP-dependent PK regulatory subunit"/>
    <property type="match status" value="1"/>
</dbReference>
<dbReference type="PANTHER" id="PTHR15505">
    <property type="entry name" value="RIIA DOMAIN-CONTAINING PROTEIN 1"/>
    <property type="match status" value="1"/>
</dbReference>
<proteinExistence type="inferred from homology"/>
<dbReference type="GO" id="GO:0005856">
    <property type="term" value="C:cytoskeleton"/>
    <property type="evidence" value="ECO:0007669"/>
    <property type="project" value="UniProtKB-SubCell"/>
</dbReference>
<evidence type="ECO:0000259" key="14">
    <source>
        <dbReference type="Pfam" id="PF21772"/>
    </source>
</evidence>
<dbReference type="GO" id="GO:0044782">
    <property type="term" value="P:cilium organization"/>
    <property type="evidence" value="ECO:0007669"/>
    <property type="project" value="TreeGrafter"/>
</dbReference>
<evidence type="ECO:0000256" key="7">
    <source>
        <dbReference type="ARBA" id="ARBA00023136"/>
    </source>
</evidence>
<evidence type="ECO:0000313" key="15">
    <source>
        <dbReference type="EMBL" id="KAK6310985.1"/>
    </source>
</evidence>
<comment type="function">
    <text evidence="10">Plays a role in primary ciliogenesis by modulating actin polymerization.</text>
</comment>
<evidence type="ECO:0000256" key="12">
    <source>
        <dbReference type="ARBA" id="ARBA00039249"/>
    </source>
</evidence>
<dbReference type="GO" id="GO:0005886">
    <property type="term" value="C:plasma membrane"/>
    <property type="evidence" value="ECO:0007669"/>
    <property type="project" value="UniProtKB-SubCell"/>
</dbReference>
<keyword evidence="6" id="KW-0970">Cilium biogenesis/degradation</keyword>
<comment type="subcellular location">
    <subcellularLocation>
        <location evidence="2">Cell membrane</location>
    </subcellularLocation>
    <subcellularLocation>
        <location evidence="3">Cytoplasm</location>
        <location evidence="3">Cytoskeleton</location>
    </subcellularLocation>
    <subcellularLocation>
        <location evidence="1">Nucleus</location>
    </subcellularLocation>
</comment>
<dbReference type="Pfam" id="PF21772">
    <property type="entry name" value="CATIP_N"/>
    <property type="match status" value="1"/>
</dbReference>
<accession>A0AAN8QPE8</accession>
<feature type="compositionally biased region" description="Acidic residues" evidence="13">
    <location>
        <begin position="12"/>
        <end position="21"/>
    </location>
</feature>
<keyword evidence="5" id="KW-0963">Cytoplasm</keyword>
<evidence type="ECO:0000313" key="16">
    <source>
        <dbReference type="Proteomes" id="UP001356427"/>
    </source>
</evidence>
<protein>
    <recommendedName>
        <fullName evidence="12">Ciliogenesis-associated TTC17-interacting protein</fullName>
    </recommendedName>
</protein>
<evidence type="ECO:0000256" key="2">
    <source>
        <dbReference type="ARBA" id="ARBA00004236"/>
    </source>
</evidence>
<comment type="similarity">
    <text evidence="11">Belongs to the CATIP family.</text>
</comment>
<feature type="region of interest" description="Disordered" evidence="13">
    <location>
        <begin position="1"/>
        <end position="23"/>
    </location>
</feature>
<feature type="domain" description="Ciliogenesis-associated TTC17-interacting protein N-terminal" evidence="14">
    <location>
        <begin position="29"/>
        <end position="255"/>
    </location>
</feature>
<keyword evidence="8" id="KW-0206">Cytoskeleton</keyword>
<dbReference type="AlphaFoldDB" id="A0AAN8QPE8"/>
<dbReference type="InterPro" id="IPR048777">
    <property type="entry name" value="CATIP_N"/>
</dbReference>
<evidence type="ECO:0000256" key="5">
    <source>
        <dbReference type="ARBA" id="ARBA00022490"/>
    </source>
</evidence>
<evidence type="ECO:0000256" key="3">
    <source>
        <dbReference type="ARBA" id="ARBA00004245"/>
    </source>
</evidence>
<keyword evidence="7" id="KW-0472">Membrane</keyword>